<evidence type="ECO:0000256" key="1">
    <source>
        <dbReference type="SAM" id="MobiDB-lite"/>
    </source>
</evidence>
<feature type="transmembrane region" description="Helical" evidence="2">
    <location>
        <begin position="89"/>
        <end position="112"/>
    </location>
</feature>
<dbReference type="Pfam" id="PF20153">
    <property type="entry name" value="DUF6535"/>
    <property type="match status" value="1"/>
</dbReference>
<evidence type="ECO:0000313" key="4">
    <source>
        <dbReference type="EMBL" id="KAG7449456.1"/>
    </source>
</evidence>
<proteinExistence type="predicted"/>
<keyword evidence="5" id="KW-1185">Reference proteome</keyword>
<feature type="transmembrane region" description="Helical" evidence="2">
    <location>
        <begin position="188"/>
        <end position="211"/>
    </location>
</feature>
<name>A0A9P7W143_9AGAR</name>
<dbReference type="InterPro" id="IPR045338">
    <property type="entry name" value="DUF6535"/>
</dbReference>
<reference evidence="4" key="1">
    <citation type="submission" date="2020-11" db="EMBL/GenBank/DDBJ databases">
        <title>Adaptations for nitrogen fixation in a non-lichenized fungal sporocarp promotes dispersal by wood-feeding termites.</title>
        <authorList>
            <consortium name="DOE Joint Genome Institute"/>
            <person name="Koch R.A."/>
            <person name="Yoon G."/>
            <person name="Arayal U."/>
            <person name="Lail K."/>
            <person name="Amirebrahimi M."/>
            <person name="Labutti K."/>
            <person name="Lipzen A."/>
            <person name="Riley R."/>
            <person name="Barry K."/>
            <person name="Henrissat B."/>
            <person name="Grigoriev I.V."/>
            <person name="Herr J.R."/>
            <person name="Aime M.C."/>
        </authorList>
    </citation>
    <scope>NUCLEOTIDE SEQUENCE</scope>
    <source>
        <strain evidence="4">MCA 3950</strain>
    </source>
</reference>
<protein>
    <recommendedName>
        <fullName evidence="3">DUF6535 domain-containing protein</fullName>
    </recommendedName>
</protein>
<organism evidence="4 5">
    <name type="scientific">Guyanagaster necrorhizus</name>
    <dbReference type="NCBI Taxonomy" id="856835"/>
    <lineage>
        <taxon>Eukaryota</taxon>
        <taxon>Fungi</taxon>
        <taxon>Dikarya</taxon>
        <taxon>Basidiomycota</taxon>
        <taxon>Agaricomycotina</taxon>
        <taxon>Agaricomycetes</taxon>
        <taxon>Agaricomycetidae</taxon>
        <taxon>Agaricales</taxon>
        <taxon>Marasmiineae</taxon>
        <taxon>Physalacriaceae</taxon>
        <taxon>Guyanagaster</taxon>
    </lineage>
</organism>
<accession>A0A9P7W143</accession>
<comment type="caution">
    <text evidence="4">The sequence shown here is derived from an EMBL/GenBank/DDBJ whole genome shotgun (WGS) entry which is preliminary data.</text>
</comment>
<gene>
    <name evidence="4" type="ORF">BT62DRAFT_929419</name>
</gene>
<feature type="domain" description="DUF6535" evidence="3">
    <location>
        <begin position="114"/>
        <end position="216"/>
    </location>
</feature>
<keyword evidence="2" id="KW-0472">Membrane</keyword>
<dbReference type="OrthoDB" id="3219854at2759"/>
<feature type="compositionally biased region" description="Polar residues" evidence="1">
    <location>
        <begin position="13"/>
        <end position="27"/>
    </location>
</feature>
<sequence length="312" mass="34817">MDFQCCMHPPDASPSSSPMTEKNSSSPDIAVNTQDVALLLRPQPHVSLAQNVENHDSTGHDESVLKLYAKKAHLYDKARFELWHKRLDLQLLFAGIFSAIILPLIAETYTFLSEPGPPAYAIRINAFLAISLVISVMTAVFSLHCKQWMDGYDVDLLLRSDLSGDIQTLAKSCRIHQYRFQALERYHFPSIVGLGALFIYVAIVCFSIALVDFFWQLYRPIGVMLAGLSGMIISLHILTSIQPCLSSASPFKSPFSYLLVNLWLGALDGQLATDGKFEQWEHIVVEDLKQHLDGGIAHWATSDALQHPMGYP</sequence>
<evidence type="ECO:0000313" key="5">
    <source>
        <dbReference type="Proteomes" id="UP000812287"/>
    </source>
</evidence>
<feature type="transmembrane region" description="Helical" evidence="2">
    <location>
        <begin position="217"/>
        <end position="238"/>
    </location>
</feature>
<keyword evidence="2" id="KW-1133">Transmembrane helix</keyword>
<dbReference type="GeneID" id="66108016"/>
<feature type="transmembrane region" description="Helical" evidence="2">
    <location>
        <begin position="124"/>
        <end position="143"/>
    </location>
</feature>
<feature type="region of interest" description="Disordered" evidence="1">
    <location>
        <begin position="1"/>
        <end position="27"/>
    </location>
</feature>
<keyword evidence="2" id="KW-0812">Transmembrane</keyword>
<dbReference type="RefSeq" id="XP_043042956.1">
    <property type="nucleotide sequence ID" value="XM_043185719.1"/>
</dbReference>
<evidence type="ECO:0000256" key="2">
    <source>
        <dbReference type="SAM" id="Phobius"/>
    </source>
</evidence>
<dbReference type="EMBL" id="MU250528">
    <property type="protein sequence ID" value="KAG7449456.1"/>
    <property type="molecule type" value="Genomic_DNA"/>
</dbReference>
<evidence type="ECO:0000259" key="3">
    <source>
        <dbReference type="Pfam" id="PF20153"/>
    </source>
</evidence>
<dbReference type="AlphaFoldDB" id="A0A9P7W143"/>
<dbReference type="Proteomes" id="UP000812287">
    <property type="component" value="Unassembled WGS sequence"/>
</dbReference>